<dbReference type="Gene3D" id="2.160.20.10">
    <property type="entry name" value="Single-stranded right-handed beta-helix, Pectin lyase-like"/>
    <property type="match status" value="1"/>
</dbReference>
<evidence type="ECO:0000313" key="2">
    <source>
        <dbReference type="EMBL" id="SUB80600.1"/>
    </source>
</evidence>
<dbReference type="RefSeq" id="WP_115153968.1">
    <property type="nucleotide sequence ID" value="NZ_DBFWLE010000029.1"/>
</dbReference>
<dbReference type="Proteomes" id="UP000255283">
    <property type="component" value="Unassembled WGS sequence"/>
</dbReference>
<evidence type="ECO:0000313" key="3">
    <source>
        <dbReference type="Proteomes" id="UP000255283"/>
    </source>
</evidence>
<feature type="region of interest" description="Disordered" evidence="1">
    <location>
        <begin position="424"/>
        <end position="445"/>
    </location>
</feature>
<dbReference type="AlphaFoldDB" id="A0AAQ1UJM9"/>
<dbReference type="InterPro" id="IPR011050">
    <property type="entry name" value="Pectin_lyase_fold/virulence"/>
</dbReference>
<evidence type="ECO:0000256" key="1">
    <source>
        <dbReference type="SAM" id="MobiDB-lite"/>
    </source>
</evidence>
<proteinExistence type="predicted"/>
<reference evidence="2 3" key="1">
    <citation type="submission" date="2018-06" db="EMBL/GenBank/DDBJ databases">
        <authorList>
            <consortium name="Pathogen Informatics"/>
            <person name="Doyle S."/>
        </authorList>
    </citation>
    <scope>NUCLEOTIDE SEQUENCE [LARGE SCALE GENOMIC DNA]</scope>
    <source>
        <strain evidence="2 3">NCTC13063</strain>
    </source>
</reference>
<accession>A0AAQ1UJM9</accession>
<name>A0AAQ1UJM9_9BACT</name>
<evidence type="ECO:0008006" key="4">
    <source>
        <dbReference type="Google" id="ProtNLM"/>
    </source>
</evidence>
<comment type="caution">
    <text evidence="2">The sequence shown here is derived from an EMBL/GenBank/DDBJ whole genome shotgun (WGS) entry which is preliminary data.</text>
</comment>
<dbReference type="SUPFAM" id="SSF51126">
    <property type="entry name" value="Pectin lyase-like"/>
    <property type="match status" value="1"/>
</dbReference>
<gene>
    <name evidence="2" type="ORF">NCTC13063_01886</name>
</gene>
<organism evidence="2 3">
    <name type="scientific">Segatella buccae</name>
    <dbReference type="NCBI Taxonomy" id="28126"/>
    <lineage>
        <taxon>Bacteria</taxon>
        <taxon>Pseudomonadati</taxon>
        <taxon>Bacteroidota</taxon>
        <taxon>Bacteroidia</taxon>
        <taxon>Bacteroidales</taxon>
        <taxon>Prevotellaceae</taxon>
        <taxon>Segatella</taxon>
    </lineage>
</organism>
<dbReference type="EMBL" id="UGTJ01000001">
    <property type="protein sequence ID" value="SUB80600.1"/>
    <property type="molecule type" value="Genomic_DNA"/>
</dbReference>
<feature type="compositionally biased region" description="Low complexity" evidence="1">
    <location>
        <begin position="425"/>
        <end position="434"/>
    </location>
</feature>
<dbReference type="InterPro" id="IPR012334">
    <property type="entry name" value="Pectin_lyas_fold"/>
</dbReference>
<sequence length="445" mass="49780">MKTKLGLSHKTAEIRYWKLDKTSVKLFLGIMAVLLLSGCEPKDTFEEEHITIPQTGQKVVRVEPDDGVTRVNSLPKAIKENGDAIYELERGGVYYLEGKNVISNHVTIRATYGSGALPTIQPVSDAQGALNSDMLRFEGNVTFKNVYFNGKDAASNNIMQRLFRLDKKNLRLRFEGCFVENCRNFCIRTDNSGSKVYIDNSTFRNFALTSDPANGRLFDSRGNAPDTLSIINSTIYNLTGHLIRFDGAVANYVELKNNTIYNVGYHFRIDYAMKAYIENNIFANVGWKAGYKADSPGAFWELRELANGGAYHPMDIRICIRNNNVYTDPKIKALYVKYPGNIERVPLNSVAQAMIADGRLVYENNISEVLTFDGASPLPMTYIEKFFEVLNTGMSPWADLPFYVDENGMDGFTNGETFTFRYSPSSTSATASTTQGPLGAPVWNQ</sequence>
<protein>
    <recommendedName>
        <fullName evidence="4">DUF4957 domain-containing protein</fullName>
    </recommendedName>
</protein>